<dbReference type="PANTHER" id="PTHR12463:SF1">
    <property type="entry name" value="2-OXOGLUTARATE AND FE-DEPENDENT OXYGENASE FAMILY PROTEIN"/>
    <property type="match status" value="1"/>
</dbReference>
<feature type="domain" description="SAP" evidence="2">
    <location>
        <begin position="71"/>
        <end position="107"/>
    </location>
</feature>
<dbReference type="InterPro" id="IPR037151">
    <property type="entry name" value="AlkB-like_sf"/>
</dbReference>
<dbReference type="Gene3D" id="2.60.120.590">
    <property type="entry name" value="Alpha-ketoglutarate-dependent dioxygenase AlkB-like"/>
    <property type="match status" value="1"/>
</dbReference>
<feature type="compositionally biased region" description="Low complexity" evidence="1">
    <location>
        <begin position="500"/>
        <end position="512"/>
    </location>
</feature>
<feature type="region of interest" description="Disordered" evidence="1">
    <location>
        <begin position="558"/>
        <end position="592"/>
    </location>
</feature>
<feature type="region of interest" description="Disordered" evidence="1">
    <location>
        <begin position="487"/>
        <end position="518"/>
    </location>
</feature>
<evidence type="ECO:0000313" key="3">
    <source>
        <dbReference type="EMBL" id="KAL3771092.1"/>
    </source>
</evidence>
<dbReference type="SMART" id="SM00513">
    <property type="entry name" value="SAP"/>
    <property type="match status" value="2"/>
</dbReference>
<gene>
    <name evidence="3" type="ORF">ACHAWU_006469</name>
</gene>
<reference evidence="3 4" key="1">
    <citation type="submission" date="2024-10" db="EMBL/GenBank/DDBJ databases">
        <title>Updated reference genomes for cyclostephanoid diatoms.</title>
        <authorList>
            <person name="Roberts W.R."/>
            <person name="Alverson A.J."/>
        </authorList>
    </citation>
    <scope>NUCLEOTIDE SEQUENCE [LARGE SCALE GENOMIC DNA]</scope>
    <source>
        <strain evidence="3 4">AJA232-27</strain>
    </source>
</reference>
<feature type="region of interest" description="Disordered" evidence="1">
    <location>
        <begin position="111"/>
        <end position="131"/>
    </location>
</feature>
<comment type="caution">
    <text evidence="3">The sequence shown here is derived from an EMBL/GenBank/DDBJ whole genome shotgun (WGS) entry which is preliminary data.</text>
</comment>
<sequence>MNATQSNNDDPSSMTIKEIRHELESLGINMVGLFEKSELIDALVKARNERKAPAVSSVRGNVSAMSSSSDPSLMGTKELRNELESLGVSMVGIVEKSELIDALANARKDGKKKAPVYGGSHAAASSSQSTVSQGRLSRSVPIVIDAVPGLSVQTEFFSHDIEHSLYNDPYLFANTPEQISGPIALQFKSNNPGKRFNRHGTPKPGFQQGISMPEALVKTCNGIVESSLYSEFIACDYCLPWSYPENGSFSYHFDSRYRWGETVVGITLGCAGIMSFQPQKSAKGNGPPLPLGTRQSLNSDGLVVSVRGTGNNWVVDVHLPPRSVYVMCGPCRIDWKHMVLTNNAANRKYFGSNPNPSFANCIVRRTITLRCTKVFSDEVLRRASLQSPNATRLQTRIKAQNKFRPQGEYGEGRVSNEELQEMRQRAEREVLAVHSSFRNIFFNDRECGYVRRNRGRSCWPLEGAGGGGHSAVAYGGDVDAPSTMSKHGATAWSLPSHLPTGNTTMSMSNSSTLSKEELRQKRLDKVEILNCSSGTKRKEPLGESKSVFSGNNLVNLLDVDSEDEGHGSGSNELHKKPEPKKGKRSDIIHLDD</sequence>
<protein>
    <recommendedName>
        <fullName evidence="2">SAP domain-containing protein</fullName>
    </recommendedName>
</protein>
<dbReference type="InterPro" id="IPR003034">
    <property type="entry name" value="SAP_dom"/>
</dbReference>
<dbReference type="EMBL" id="JALLBG020000031">
    <property type="protein sequence ID" value="KAL3771092.1"/>
    <property type="molecule type" value="Genomic_DNA"/>
</dbReference>
<evidence type="ECO:0000256" key="1">
    <source>
        <dbReference type="SAM" id="MobiDB-lite"/>
    </source>
</evidence>
<dbReference type="Proteomes" id="UP001530293">
    <property type="component" value="Unassembled WGS sequence"/>
</dbReference>
<keyword evidence="4" id="KW-1185">Reference proteome</keyword>
<feature type="domain" description="SAP" evidence="2">
    <location>
        <begin position="11"/>
        <end position="47"/>
    </location>
</feature>
<dbReference type="SUPFAM" id="SSF51197">
    <property type="entry name" value="Clavaminate synthase-like"/>
    <property type="match status" value="1"/>
</dbReference>
<feature type="compositionally biased region" description="Low complexity" evidence="1">
    <location>
        <begin position="118"/>
        <end position="131"/>
    </location>
</feature>
<evidence type="ECO:0000313" key="4">
    <source>
        <dbReference type="Proteomes" id="UP001530293"/>
    </source>
</evidence>
<dbReference type="PANTHER" id="PTHR12463">
    <property type="entry name" value="OXYGENASE-RELATED"/>
    <property type="match status" value="1"/>
</dbReference>
<evidence type="ECO:0000259" key="2">
    <source>
        <dbReference type="SMART" id="SM00513"/>
    </source>
</evidence>
<accession>A0ABD3N5I1</accession>
<organism evidence="3 4">
    <name type="scientific">Discostella pseudostelligera</name>
    <dbReference type="NCBI Taxonomy" id="259834"/>
    <lineage>
        <taxon>Eukaryota</taxon>
        <taxon>Sar</taxon>
        <taxon>Stramenopiles</taxon>
        <taxon>Ochrophyta</taxon>
        <taxon>Bacillariophyta</taxon>
        <taxon>Coscinodiscophyceae</taxon>
        <taxon>Thalassiosirophycidae</taxon>
        <taxon>Stephanodiscales</taxon>
        <taxon>Stephanodiscaceae</taxon>
        <taxon>Discostella</taxon>
    </lineage>
</organism>
<name>A0ABD3N5I1_9STRA</name>
<dbReference type="InterPro" id="IPR032857">
    <property type="entry name" value="ALKBH4"/>
</dbReference>
<dbReference type="AlphaFoldDB" id="A0ABD3N5I1"/>
<proteinExistence type="predicted"/>
<feature type="compositionally biased region" description="Basic and acidic residues" evidence="1">
    <location>
        <begin position="572"/>
        <end position="592"/>
    </location>
</feature>